<dbReference type="InterPro" id="IPR002298">
    <property type="entry name" value="DNA_polymerase_A"/>
</dbReference>
<dbReference type="EC" id="2.7.7.7" evidence="1"/>
<dbReference type="SUPFAM" id="SSF56672">
    <property type="entry name" value="DNA/RNA polymerases"/>
    <property type="match status" value="1"/>
</dbReference>
<dbReference type="Gene3D" id="3.30.70.370">
    <property type="match status" value="1"/>
</dbReference>
<accession>A0ABX0GXB3</accession>
<dbReference type="PANTHER" id="PTHR10133:SF27">
    <property type="entry name" value="DNA POLYMERASE NU"/>
    <property type="match status" value="1"/>
</dbReference>
<feature type="non-terminal residue" evidence="6">
    <location>
        <position position="1"/>
    </location>
</feature>
<sequence length="563" mass="59945">LAVVVVPGQGLALAWPGGARTVPGPPHRLAAELAPLHPRWTWWSAREAARPLVADGFRPRACWDLGAVGMLLHGLRRSGPEAVWAAAHGRPLPPEPGPSAPAPSLFDEPQPAGTNDDPLGPDGQLSPGWIRGGWAASLDAAARWAALALRLQARQEEMLRALPDPRPGRAADDPALAVLTAYAESAAALLAVELEHDGLPLGEPAMTTLLTGMIGPRPPDAAAEASARAARDERVLRRFPGSPVDLRNPASVRDLLTRIGIDVPDTRSWRLERYAPTSEPVAELLAWRKTERVATTYGWSWIDRNVGPDWRLRGEWGSADGGAGRMTASAGLHNLPAELRPGVRAEPGHVFVRADLGQVEPRVLAAVSGDEGLARAAREDDMYAPVAAALRCDRPTAKVAVLAAMYGQTSGAAGAALRDMERAYPRALGFLRAAETEGRAGRDVRTYGGRLVRLGPHPADADPGRLSGYGRYARNAVVQGAAAELFKAWAASVRTGLAQLPGEPRIVLCLHDELLLHVSEPQAQDAAALLRTMLERTARWWAAGSGVRFVADVSVGDSWAQAH</sequence>
<dbReference type="Pfam" id="PF00476">
    <property type="entry name" value="DNA_pol_A"/>
    <property type="match status" value="1"/>
</dbReference>
<evidence type="ECO:0000256" key="4">
    <source>
        <dbReference type="SAM" id="MobiDB-lite"/>
    </source>
</evidence>
<dbReference type="PRINTS" id="PR00868">
    <property type="entry name" value="DNAPOLI"/>
</dbReference>
<dbReference type="Gene3D" id="1.10.150.20">
    <property type="entry name" value="5' to 3' exonuclease, C-terminal subdomain"/>
    <property type="match status" value="1"/>
</dbReference>
<keyword evidence="2" id="KW-0235">DNA replication</keyword>
<evidence type="ECO:0000256" key="2">
    <source>
        <dbReference type="ARBA" id="ARBA00022705"/>
    </source>
</evidence>
<reference evidence="6 7" key="1">
    <citation type="submission" date="2020-03" db="EMBL/GenBank/DDBJ databases">
        <title>Two novel Motilibacter sp.</title>
        <authorList>
            <person name="Liu S."/>
        </authorList>
    </citation>
    <scope>NUCLEOTIDE SEQUENCE [LARGE SCALE GENOMIC DNA]</scope>
    <source>
        <strain evidence="6 7">E257</strain>
    </source>
</reference>
<evidence type="ECO:0000259" key="5">
    <source>
        <dbReference type="SMART" id="SM00482"/>
    </source>
</evidence>
<comment type="caution">
    <text evidence="6">The sequence shown here is derived from an EMBL/GenBank/DDBJ whole genome shotgun (WGS) entry which is preliminary data.</text>
</comment>
<dbReference type="InterPro" id="IPR043502">
    <property type="entry name" value="DNA/RNA_pol_sf"/>
</dbReference>
<comment type="catalytic activity">
    <reaction evidence="3">
        <text>DNA(n) + a 2'-deoxyribonucleoside 5'-triphosphate = DNA(n+1) + diphosphate</text>
        <dbReference type="Rhea" id="RHEA:22508"/>
        <dbReference type="Rhea" id="RHEA-COMP:17339"/>
        <dbReference type="Rhea" id="RHEA-COMP:17340"/>
        <dbReference type="ChEBI" id="CHEBI:33019"/>
        <dbReference type="ChEBI" id="CHEBI:61560"/>
        <dbReference type="ChEBI" id="CHEBI:173112"/>
        <dbReference type="EC" id="2.7.7.7"/>
    </reaction>
</comment>
<organism evidence="6 7">
    <name type="scientific">Motilibacter deserti</name>
    <dbReference type="NCBI Taxonomy" id="2714956"/>
    <lineage>
        <taxon>Bacteria</taxon>
        <taxon>Bacillati</taxon>
        <taxon>Actinomycetota</taxon>
        <taxon>Actinomycetes</taxon>
        <taxon>Motilibacterales</taxon>
        <taxon>Motilibacteraceae</taxon>
        <taxon>Motilibacter</taxon>
    </lineage>
</organism>
<evidence type="ECO:0000313" key="6">
    <source>
        <dbReference type="EMBL" id="NHC15559.1"/>
    </source>
</evidence>
<name>A0ABX0GXB3_9ACTN</name>
<dbReference type="SMART" id="SM00482">
    <property type="entry name" value="POLAc"/>
    <property type="match status" value="1"/>
</dbReference>
<dbReference type="RefSeq" id="WP_166284060.1">
    <property type="nucleotide sequence ID" value="NZ_JAANNP010000037.1"/>
</dbReference>
<protein>
    <recommendedName>
        <fullName evidence="1">DNA-directed DNA polymerase</fullName>
        <ecNumber evidence="1">2.7.7.7</ecNumber>
    </recommendedName>
</protein>
<dbReference type="Proteomes" id="UP000800981">
    <property type="component" value="Unassembled WGS sequence"/>
</dbReference>
<keyword evidence="7" id="KW-1185">Reference proteome</keyword>
<evidence type="ECO:0000256" key="3">
    <source>
        <dbReference type="ARBA" id="ARBA00049244"/>
    </source>
</evidence>
<gene>
    <name evidence="6" type="ORF">G9H71_17400</name>
</gene>
<proteinExistence type="predicted"/>
<dbReference type="InterPro" id="IPR001098">
    <property type="entry name" value="DNA-dir_DNA_pol_A_palm_dom"/>
</dbReference>
<feature type="region of interest" description="Disordered" evidence="4">
    <location>
        <begin position="87"/>
        <end position="126"/>
    </location>
</feature>
<evidence type="ECO:0000313" key="7">
    <source>
        <dbReference type="Proteomes" id="UP000800981"/>
    </source>
</evidence>
<dbReference type="EMBL" id="JAANNP010000037">
    <property type="protein sequence ID" value="NHC15559.1"/>
    <property type="molecule type" value="Genomic_DNA"/>
</dbReference>
<feature type="compositionally biased region" description="Pro residues" evidence="4">
    <location>
        <begin position="91"/>
        <end position="101"/>
    </location>
</feature>
<dbReference type="PANTHER" id="PTHR10133">
    <property type="entry name" value="DNA POLYMERASE I"/>
    <property type="match status" value="1"/>
</dbReference>
<evidence type="ECO:0000256" key="1">
    <source>
        <dbReference type="ARBA" id="ARBA00012417"/>
    </source>
</evidence>
<feature type="domain" description="DNA-directed DNA polymerase family A palm" evidence="5">
    <location>
        <begin position="338"/>
        <end position="522"/>
    </location>
</feature>